<gene>
    <name evidence="3" type="ORF">B0H16DRAFT_1574189</name>
</gene>
<comment type="caution">
    <text evidence="3">The sequence shown here is derived from an EMBL/GenBank/DDBJ whole genome shotgun (WGS) entry which is preliminary data.</text>
</comment>
<dbReference type="PANTHER" id="PTHR48104">
    <property type="entry name" value="METACASPASE-4"/>
    <property type="match status" value="1"/>
</dbReference>
<dbReference type="Gene3D" id="3.40.50.1460">
    <property type="match status" value="1"/>
</dbReference>
<dbReference type="Proteomes" id="UP001215598">
    <property type="component" value="Unassembled WGS sequence"/>
</dbReference>
<dbReference type="InterPro" id="IPR050452">
    <property type="entry name" value="Metacaspase"/>
</dbReference>
<proteinExistence type="inferred from homology"/>
<sequence>MSSSSNAVFALVIGINNYLAGPEAFAPLRGAVNDSHDFVRYLTDSRTKHGLGVPPENIIHLENAQATRSKIMSVFHAHFLENEKIPDGGDATMILFFAGHGARMKVQAEHDGENSEIEVICPVDERTLEEDGSPVYAIPDYILGCLLAKLAKKKGPNITVILDSCHSGGMNRLPDADMEAGLPRAAWTASDEVPESLDSHLWSNGHATAKSYRLWSPSSTSHVLLAACRQDEIAREETHTDLSVHGRFTSKLLVRLRSLQLQNTTYEELIDFMPRWYKQTPHCGGIRRNRLVFEGNCAANGEYRVKLNKLSAEGNPSWRVKIGSVEGVVRGTEFTVRSPQDEFICVLVAQTVQASTSILVPADDQKPTFIPDGSRVVVSDWKSTPRVAHVYIPDVFPYADELFPSDLKHYQAGRLFRQAASEEVADLFLSLEADELIIEWRGNMVRQVQRQTRLKLGPQQVVHLPLIIDGLVHFVYFLQRHNSYDSMPGVSLEMHRLRGTRGVTRTPDPNFGNNGNLVTDGVVKLISDEAAVYGFTVRNESARDVYPYLFYFDPLQYTIQLWYEPPDSRAACPLSAHGSLTIGLGTENAFEFSLEPNESKSSGFLKLFVASRPLELKGVQQRESPLNASFRGRQRGVEESVQLDLVKDVEAWDALEVLLTMTRLPS</sequence>
<protein>
    <submittedName>
        <fullName evidence="3">Caspase domain-containing protein</fullName>
    </submittedName>
</protein>
<dbReference type="AlphaFoldDB" id="A0AAD7MYF6"/>
<dbReference type="Pfam" id="PF00656">
    <property type="entry name" value="Peptidase_C14"/>
    <property type="match status" value="1"/>
</dbReference>
<organism evidence="3 4">
    <name type="scientific">Mycena metata</name>
    <dbReference type="NCBI Taxonomy" id="1033252"/>
    <lineage>
        <taxon>Eukaryota</taxon>
        <taxon>Fungi</taxon>
        <taxon>Dikarya</taxon>
        <taxon>Basidiomycota</taxon>
        <taxon>Agaricomycotina</taxon>
        <taxon>Agaricomycetes</taxon>
        <taxon>Agaricomycetidae</taxon>
        <taxon>Agaricales</taxon>
        <taxon>Marasmiineae</taxon>
        <taxon>Mycenaceae</taxon>
        <taxon>Mycena</taxon>
    </lineage>
</organism>
<feature type="domain" description="Peptidase C14 caspase" evidence="2">
    <location>
        <begin position="9"/>
        <end position="260"/>
    </location>
</feature>
<comment type="similarity">
    <text evidence="1">Belongs to the peptidase C14B family.</text>
</comment>
<evidence type="ECO:0000313" key="4">
    <source>
        <dbReference type="Proteomes" id="UP001215598"/>
    </source>
</evidence>
<dbReference type="InterPro" id="IPR011600">
    <property type="entry name" value="Pept_C14_caspase"/>
</dbReference>
<evidence type="ECO:0000256" key="1">
    <source>
        <dbReference type="ARBA" id="ARBA00009005"/>
    </source>
</evidence>
<dbReference type="PANTHER" id="PTHR48104:SF30">
    <property type="entry name" value="METACASPASE-1"/>
    <property type="match status" value="1"/>
</dbReference>
<reference evidence="3" key="1">
    <citation type="submission" date="2023-03" db="EMBL/GenBank/DDBJ databases">
        <title>Massive genome expansion in bonnet fungi (Mycena s.s.) driven by repeated elements and novel gene families across ecological guilds.</title>
        <authorList>
            <consortium name="Lawrence Berkeley National Laboratory"/>
            <person name="Harder C.B."/>
            <person name="Miyauchi S."/>
            <person name="Viragh M."/>
            <person name="Kuo A."/>
            <person name="Thoen E."/>
            <person name="Andreopoulos B."/>
            <person name="Lu D."/>
            <person name="Skrede I."/>
            <person name="Drula E."/>
            <person name="Henrissat B."/>
            <person name="Morin E."/>
            <person name="Kohler A."/>
            <person name="Barry K."/>
            <person name="LaButti K."/>
            <person name="Morin E."/>
            <person name="Salamov A."/>
            <person name="Lipzen A."/>
            <person name="Mereny Z."/>
            <person name="Hegedus B."/>
            <person name="Baldrian P."/>
            <person name="Stursova M."/>
            <person name="Weitz H."/>
            <person name="Taylor A."/>
            <person name="Grigoriev I.V."/>
            <person name="Nagy L.G."/>
            <person name="Martin F."/>
            <person name="Kauserud H."/>
        </authorList>
    </citation>
    <scope>NUCLEOTIDE SEQUENCE</scope>
    <source>
        <strain evidence="3">CBHHK182m</strain>
    </source>
</reference>
<name>A0AAD7MYF6_9AGAR</name>
<dbReference type="EMBL" id="JARKIB010000122">
    <property type="protein sequence ID" value="KAJ7736308.1"/>
    <property type="molecule type" value="Genomic_DNA"/>
</dbReference>
<accession>A0AAD7MYF6</accession>
<dbReference type="GO" id="GO:0005737">
    <property type="term" value="C:cytoplasm"/>
    <property type="evidence" value="ECO:0007669"/>
    <property type="project" value="TreeGrafter"/>
</dbReference>
<keyword evidence="4" id="KW-1185">Reference proteome</keyword>
<evidence type="ECO:0000313" key="3">
    <source>
        <dbReference type="EMBL" id="KAJ7736308.1"/>
    </source>
</evidence>
<evidence type="ECO:0000259" key="2">
    <source>
        <dbReference type="Pfam" id="PF00656"/>
    </source>
</evidence>
<dbReference type="GO" id="GO:0006508">
    <property type="term" value="P:proteolysis"/>
    <property type="evidence" value="ECO:0007669"/>
    <property type="project" value="InterPro"/>
</dbReference>
<dbReference type="GO" id="GO:0004197">
    <property type="term" value="F:cysteine-type endopeptidase activity"/>
    <property type="evidence" value="ECO:0007669"/>
    <property type="project" value="InterPro"/>
</dbReference>